<evidence type="ECO:0000313" key="2">
    <source>
        <dbReference type="EMBL" id="CAA9541230.1"/>
    </source>
</evidence>
<name>A0A6J4U5V5_9BACT</name>
<dbReference type="EMBL" id="CADCWF010000044">
    <property type="protein sequence ID" value="CAA9541230.1"/>
    <property type="molecule type" value="Genomic_DNA"/>
</dbReference>
<evidence type="ECO:0000256" key="1">
    <source>
        <dbReference type="SAM" id="MobiDB-lite"/>
    </source>
</evidence>
<sequence>WPGSATCSSTITWASISTPFGRSPRRGCRSSDERSSRCWPRTRTWPR</sequence>
<feature type="region of interest" description="Disordered" evidence="1">
    <location>
        <begin position="21"/>
        <end position="47"/>
    </location>
</feature>
<protein>
    <submittedName>
        <fullName evidence="2">Uncharacterized protein</fullName>
    </submittedName>
</protein>
<gene>
    <name evidence="2" type="ORF">AVDCRST_MAG59-854</name>
</gene>
<dbReference type="AlphaFoldDB" id="A0A6J4U5V5"/>
<reference evidence="2" key="1">
    <citation type="submission" date="2020-02" db="EMBL/GenBank/DDBJ databases">
        <authorList>
            <person name="Meier V. D."/>
        </authorList>
    </citation>
    <scope>NUCLEOTIDE SEQUENCE</scope>
    <source>
        <strain evidence="2">AVDCRST_MAG59</strain>
    </source>
</reference>
<feature type="non-terminal residue" evidence="2">
    <location>
        <position position="47"/>
    </location>
</feature>
<feature type="non-terminal residue" evidence="2">
    <location>
        <position position="1"/>
    </location>
</feature>
<proteinExistence type="predicted"/>
<accession>A0A6J4U5V5</accession>
<organism evidence="2">
    <name type="scientific">uncultured Thermomicrobiales bacterium</name>
    <dbReference type="NCBI Taxonomy" id="1645740"/>
    <lineage>
        <taxon>Bacteria</taxon>
        <taxon>Pseudomonadati</taxon>
        <taxon>Thermomicrobiota</taxon>
        <taxon>Thermomicrobia</taxon>
        <taxon>Thermomicrobiales</taxon>
        <taxon>environmental samples</taxon>
    </lineage>
</organism>